<organism evidence="1 3">
    <name type="scientific">Cannabis sativa</name>
    <name type="common">Hemp</name>
    <name type="synonym">Marijuana</name>
    <dbReference type="NCBI Taxonomy" id="3483"/>
    <lineage>
        <taxon>Eukaryota</taxon>
        <taxon>Viridiplantae</taxon>
        <taxon>Streptophyta</taxon>
        <taxon>Embryophyta</taxon>
        <taxon>Tracheophyta</taxon>
        <taxon>Spermatophyta</taxon>
        <taxon>Magnoliopsida</taxon>
        <taxon>eudicotyledons</taxon>
        <taxon>Gunneridae</taxon>
        <taxon>Pentapetalae</taxon>
        <taxon>rosids</taxon>
        <taxon>fabids</taxon>
        <taxon>Rosales</taxon>
        <taxon>Cannabaceae</taxon>
        <taxon>Cannabis</taxon>
    </lineage>
</organism>
<dbReference type="EMBL" id="JAATIQ010000236">
    <property type="protein sequence ID" value="KAF4368148.1"/>
    <property type="molecule type" value="Genomic_DNA"/>
</dbReference>
<proteinExistence type="predicted"/>
<keyword evidence="3" id="KW-1185">Reference proteome</keyword>
<dbReference type="EMBL" id="JAATIQ010000390">
    <property type="protein sequence ID" value="KAF4358087.1"/>
    <property type="molecule type" value="Genomic_DNA"/>
</dbReference>
<protein>
    <submittedName>
        <fullName evidence="1">Uncharacterized protein</fullName>
    </submittedName>
</protein>
<evidence type="ECO:0000313" key="3">
    <source>
        <dbReference type="Proteomes" id="UP000583929"/>
    </source>
</evidence>
<reference evidence="1 3" key="1">
    <citation type="journal article" date="2020" name="bioRxiv">
        <title>Sequence and annotation of 42 cannabis genomes reveals extensive copy number variation in cannabinoid synthesis and pathogen resistance genes.</title>
        <authorList>
            <person name="Mckernan K.J."/>
            <person name="Helbert Y."/>
            <person name="Kane L.T."/>
            <person name="Ebling H."/>
            <person name="Zhang L."/>
            <person name="Liu B."/>
            <person name="Eaton Z."/>
            <person name="Mclaughlin S."/>
            <person name="Kingan S."/>
            <person name="Baybayan P."/>
            <person name="Concepcion G."/>
            <person name="Jordan M."/>
            <person name="Riva A."/>
            <person name="Barbazuk W."/>
            <person name="Harkins T."/>
        </authorList>
    </citation>
    <scope>NUCLEOTIDE SEQUENCE [LARGE SCALE GENOMIC DNA]</scope>
    <source>
        <strain evidence="3">cv. Jamaican Lion 4</strain>
        <strain evidence="1">Father</strain>
        <tissue evidence="1">Leaf</tissue>
    </source>
</reference>
<dbReference type="Proteomes" id="UP000583929">
    <property type="component" value="Unassembled WGS sequence"/>
</dbReference>
<evidence type="ECO:0000313" key="2">
    <source>
        <dbReference type="EMBL" id="KAF4368148.1"/>
    </source>
</evidence>
<name>A0A7J6EI19_CANSA</name>
<gene>
    <name evidence="1" type="ORF">G4B88_017075</name>
    <name evidence="2" type="ORF">G4B88_025070</name>
</gene>
<comment type="caution">
    <text evidence="1">The sequence shown here is derived from an EMBL/GenBank/DDBJ whole genome shotgun (WGS) entry which is preliminary data.</text>
</comment>
<dbReference type="AlphaFoldDB" id="A0A7J6EI19"/>
<accession>A0A7J6EI19</accession>
<evidence type="ECO:0000313" key="1">
    <source>
        <dbReference type="EMBL" id="KAF4358087.1"/>
    </source>
</evidence>
<sequence length="77" mass="8783">MVALPSSSHFPPLLSFPISVFQKKKFPHISCGREKHCGVYDCKTYVFTEQPWIVSALKSMDEGTKMEFLMTLHTQCS</sequence>